<reference evidence="1 2" key="1">
    <citation type="journal article" date="2013" name="Genome Announc.">
        <title>Draft Genome Sequence of Arcticibacter svalbardensis Strain MN12-7T, a Member of the Family Sphingobacteriaceae Isolated from an Arctic Soil Sample.</title>
        <authorList>
            <person name="Shivaji S."/>
            <person name="Ara S."/>
            <person name="Prasad S."/>
            <person name="Manasa B.P."/>
            <person name="Begum Z."/>
            <person name="Singh A."/>
            <person name="Kumar Pinnaka A."/>
        </authorList>
    </citation>
    <scope>NUCLEOTIDE SEQUENCE [LARGE SCALE GENOMIC DNA]</scope>
    <source>
        <strain evidence="1 2">MN12-7</strain>
    </source>
</reference>
<dbReference type="RefSeq" id="WP_016195104.1">
    <property type="nucleotide sequence ID" value="NZ_AQPN01000071.1"/>
</dbReference>
<evidence type="ECO:0000313" key="2">
    <source>
        <dbReference type="Proteomes" id="UP000014174"/>
    </source>
</evidence>
<dbReference type="AlphaFoldDB" id="R9GT88"/>
<gene>
    <name evidence="1" type="ORF">ADIARSV_1869</name>
</gene>
<protein>
    <submittedName>
        <fullName evidence="1">Uncharacterized protein</fullName>
    </submittedName>
</protein>
<keyword evidence="2" id="KW-1185">Reference proteome</keyword>
<accession>R9GT88</accession>
<dbReference type="EMBL" id="AQPN01000071">
    <property type="protein sequence ID" value="EOR94908.1"/>
    <property type="molecule type" value="Genomic_DNA"/>
</dbReference>
<name>R9GT88_9SPHI</name>
<proteinExistence type="predicted"/>
<organism evidence="1 2">
    <name type="scientific">Arcticibacter svalbardensis MN12-7</name>
    <dbReference type="NCBI Taxonomy" id="1150600"/>
    <lineage>
        <taxon>Bacteria</taxon>
        <taxon>Pseudomonadati</taxon>
        <taxon>Bacteroidota</taxon>
        <taxon>Sphingobacteriia</taxon>
        <taxon>Sphingobacteriales</taxon>
        <taxon>Sphingobacteriaceae</taxon>
        <taxon>Arcticibacter</taxon>
    </lineage>
</organism>
<dbReference type="OrthoDB" id="8432779at2"/>
<sequence>MPGTKLESAFGPCKMGAGPAGIAGMQVKTGAIKYVVSVPFQKRCSGDGDYGTSGDSWYKWSCCSANSF</sequence>
<dbReference type="Proteomes" id="UP000014174">
    <property type="component" value="Unassembled WGS sequence"/>
</dbReference>
<evidence type="ECO:0000313" key="1">
    <source>
        <dbReference type="EMBL" id="EOR94908.1"/>
    </source>
</evidence>
<comment type="caution">
    <text evidence="1">The sequence shown here is derived from an EMBL/GenBank/DDBJ whole genome shotgun (WGS) entry which is preliminary data.</text>
</comment>
<dbReference type="eggNOG" id="COG0823">
    <property type="taxonomic scope" value="Bacteria"/>
</dbReference>